<gene>
    <name evidence="2" type="ORF">PGLA2088_LOCUS30546</name>
</gene>
<evidence type="ECO:0000313" key="2">
    <source>
        <dbReference type="EMBL" id="CAE8698051.1"/>
    </source>
</evidence>
<dbReference type="InterPro" id="IPR001054">
    <property type="entry name" value="A/G_cyclase"/>
</dbReference>
<dbReference type="PROSITE" id="PS50125">
    <property type="entry name" value="GUANYLATE_CYCLASE_2"/>
    <property type="match status" value="1"/>
</dbReference>
<feature type="non-terminal residue" evidence="2">
    <location>
        <position position="1"/>
    </location>
</feature>
<comment type="caution">
    <text evidence="2">The sequence shown here is derived from an EMBL/GenBank/DDBJ whole genome shotgun (WGS) entry which is preliminary data.</text>
</comment>
<feature type="non-terminal residue" evidence="2">
    <location>
        <position position="214"/>
    </location>
</feature>
<dbReference type="Pfam" id="PF00211">
    <property type="entry name" value="Guanylate_cyc"/>
    <property type="match status" value="1"/>
</dbReference>
<feature type="domain" description="Guanylate cyclase" evidence="1">
    <location>
        <begin position="89"/>
        <end position="214"/>
    </location>
</feature>
<dbReference type="GO" id="GO:0009190">
    <property type="term" value="P:cyclic nucleotide biosynthetic process"/>
    <property type="evidence" value="ECO:0007669"/>
    <property type="project" value="InterPro"/>
</dbReference>
<reference evidence="2" key="1">
    <citation type="submission" date="2021-02" db="EMBL/GenBank/DDBJ databases">
        <authorList>
            <person name="Dougan E. K."/>
            <person name="Rhodes N."/>
            <person name="Thang M."/>
            <person name="Chan C."/>
        </authorList>
    </citation>
    <scope>NUCLEOTIDE SEQUENCE</scope>
</reference>
<organism evidence="2 3">
    <name type="scientific">Polarella glacialis</name>
    <name type="common">Dinoflagellate</name>
    <dbReference type="NCBI Taxonomy" id="89957"/>
    <lineage>
        <taxon>Eukaryota</taxon>
        <taxon>Sar</taxon>
        <taxon>Alveolata</taxon>
        <taxon>Dinophyceae</taxon>
        <taxon>Suessiales</taxon>
        <taxon>Suessiaceae</taxon>
        <taxon>Polarella</taxon>
    </lineage>
</organism>
<name>A0A813KE71_POLGL</name>
<evidence type="ECO:0000313" key="3">
    <source>
        <dbReference type="Proteomes" id="UP000626109"/>
    </source>
</evidence>
<dbReference type="SUPFAM" id="SSF55073">
    <property type="entry name" value="Nucleotide cyclase"/>
    <property type="match status" value="1"/>
</dbReference>
<dbReference type="AlphaFoldDB" id="A0A813KE71"/>
<dbReference type="GO" id="GO:0035556">
    <property type="term" value="P:intracellular signal transduction"/>
    <property type="evidence" value="ECO:0007669"/>
    <property type="project" value="InterPro"/>
</dbReference>
<accession>A0A813KE71</accession>
<dbReference type="Gene3D" id="3.30.70.1230">
    <property type="entry name" value="Nucleotide cyclase"/>
    <property type="match status" value="1"/>
</dbReference>
<dbReference type="Proteomes" id="UP000626109">
    <property type="component" value="Unassembled WGS sequence"/>
</dbReference>
<sequence length="214" mass="23414">ALKLASPQEVQKHAKNLVADMARCRKFVVMDSSNEPIDCSVSALLDMDLSSTLILRQVAGKVLHTVPRGFEGFINARPALHTQDYEDVVCIMIDIAGSTRYAQLQPPHIMAELFHKVYMIVNSIVERTVFPFAYIHELVGDSVLIIVNAGFMCRSPAFSSAIVLSVATSSQCQLDEILSAYCSKMHARIGIAMGPICAGVVDGRTFRIFGSTVH</sequence>
<dbReference type="EMBL" id="CAJNNW010028864">
    <property type="protein sequence ID" value="CAE8698051.1"/>
    <property type="molecule type" value="Genomic_DNA"/>
</dbReference>
<evidence type="ECO:0000259" key="1">
    <source>
        <dbReference type="PROSITE" id="PS50125"/>
    </source>
</evidence>
<dbReference type="InterPro" id="IPR029787">
    <property type="entry name" value="Nucleotide_cyclase"/>
</dbReference>
<proteinExistence type="predicted"/>
<protein>
    <recommendedName>
        <fullName evidence="1">Guanylate cyclase domain-containing protein</fullName>
    </recommendedName>
</protein>